<dbReference type="GeneID" id="95978233"/>
<protein>
    <submittedName>
        <fullName evidence="7">Uncharacterized protein</fullName>
    </submittedName>
</protein>
<sequence length="345" mass="38009">MTTATKTLTRRKYTRLFSYRKGRGHGSNDDATTWSSEPAPKQELLSFEQAQPYEQDNPFILFGYRPQTQSYAGSLATLFAIHNQTVNIWSHLIGSILYGISGLYFFWHHASLYASTFSTGDAIAFSCFFAAVVVCLSLSVGFHLFANHSKEIHDRHLFLDFLGILGLIWGSWVPGIYYGFYCQRDVARFYWALIGAITSACTLMLILPHLRTPTYKPLRTTLFIALGLSGILPMASAARTYSIPHAAARMGWWFFVLEGVFYVTGVALYATKFPERCWPGRFDFVGASHQGFHVFVLFGAGAHLAGVLRAFAFNHAPETRVCAGFGGVAGEFVAAAAAAAAGTVA</sequence>
<dbReference type="Proteomes" id="UP001562354">
    <property type="component" value="Unassembled WGS sequence"/>
</dbReference>
<keyword evidence="8" id="KW-1185">Reference proteome</keyword>
<evidence type="ECO:0000256" key="3">
    <source>
        <dbReference type="ARBA" id="ARBA00022692"/>
    </source>
</evidence>
<evidence type="ECO:0000256" key="4">
    <source>
        <dbReference type="ARBA" id="ARBA00022989"/>
    </source>
</evidence>
<comment type="similarity">
    <text evidence="2">Belongs to the ADIPOR family.</text>
</comment>
<evidence type="ECO:0000256" key="1">
    <source>
        <dbReference type="ARBA" id="ARBA00004141"/>
    </source>
</evidence>
<feature type="transmembrane region" description="Helical" evidence="6">
    <location>
        <begin position="157"/>
        <end position="177"/>
    </location>
</feature>
<keyword evidence="4 6" id="KW-1133">Transmembrane helix</keyword>
<reference evidence="7 8" key="1">
    <citation type="submission" date="2024-07" db="EMBL/GenBank/DDBJ databases">
        <title>Draft sequence of the Neodothiora populina.</title>
        <authorList>
            <person name="Drown D.D."/>
            <person name="Schuette U.S."/>
            <person name="Buechlein A.B."/>
            <person name="Rusch D.R."/>
            <person name="Winton L.W."/>
            <person name="Adams G.A."/>
        </authorList>
    </citation>
    <scope>NUCLEOTIDE SEQUENCE [LARGE SCALE GENOMIC DNA]</scope>
    <source>
        <strain evidence="7 8">CPC 39397</strain>
    </source>
</reference>
<dbReference type="PANTHER" id="PTHR20855">
    <property type="entry name" value="ADIPOR/PROGESTIN RECEPTOR-RELATED"/>
    <property type="match status" value="1"/>
</dbReference>
<proteinExistence type="inferred from homology"/>
<evidence type="ECO:0000313" key="8">
    <source>
        <dbReference type="Proteomes" id="UP001562354"/>
    </source>
</evidence>
<dbReference type="Pfam" id="PF03006">
    <property type="entry name" value="HlyIII"/>
    <property type="match status" value="1"/>
</dbReference>
<feature type="transmembrane region" description="Helical" evidence="6">
    <location>
        <begin position="88"/>
        <end position="107"/>
    </location>
</feature>
<evidence type="ECO:0000313" key="7">
    <source>
        <dbReference type="EMBL" id="KAL1296923.1"/>
    </source>
</evidence>
<feature type="transmembrane region" description="Helical" evidence="6">
    <location>
        <begin position="189"/>
        <end position="208"/>
    </location>
</feature>
<feature type="transmembrane region" description="Helical" evidence="6">
    <location>
        <begin position="292"/>
        <end position="312"/>
    </location>
</feature>
<comment type="caution">
    <text evidence="7">The sequence shown here is derived from an EMBL/GenBank/DDBJ whole genome shotgun (WGS) entry which is preliminary data.</text>
</comment>
<evidence type="ECO:0000256" key="2">
    <source>
        <dbReference type="ARBA" id="ARBA00007018"/>
    </source>
</evidence>
<feature type="transmembrane region" description="Helical" evidence="6">
    <location>
        <begin position="122"/>
        <end position="145"/>
    </location>
</feature>
<keyword evidence="5 6" id="KW-0472">Membrane</keyword>
<evidence type="ECO:0000256" key="5">
    <source>
        <dbReference type="ARBA" id="ARBA00023136"/>
    </source>
</evidence>
<dbReference type="RefSeq" id="XP_069196605.1">
    <property type="nucleotide sequence ID" value="XM_069344189.1"/>
</dbReference>
<keyword evidence="3 6" id="KW-0812">Transmembrane</keyword>
<accession>A0ABR3P2B5</accession>
<dbReference type="PANTHER" id="PTHR20855:SF52">
    <property type="entry name" value="ADIPONECTIN RECEPTOR PROTEIN"/>
    <property type="match status" value="1"/>
</dbReference>
<dbReference type="EMBL" id="JBFMKM010000016">
    <property type="protein sequence ID" value="KAL1296923.1"/>
    <property type="molecule type" value="Genomic_DNA"/>
</dbReference>
<feature type="transmembrane region" description="Helical" evidence="6">
    <location>
        <begin position="250"/>
        <end position="271"/>
    </location>
</feature>
<evidence type="ECO:0000256" key="6">
    <source>
        <dbReference type="SAM" id="Phobius"/>
    </source>
</evidence>
<gene>
    <name evidence="7" type="ORF">AAFC00_004533</name>
</gene>
<dbReference type="InterPro" id="IPR004254">
    <property type="entry name" value="AdipoR/HlyIII-related"/>
</dbReference>
<feature type="transmembrane region" description="Helical" evidence="6">
    <location>
        <begin position="220"/>
        <end position="238"/>
    </location>
</feature>
<organism evidence="7 8">
    <name type="scientific">Neodothiora populina</name>
    <dbReference type="NCBI Taxonomy" id="2781224"/>
    <lineage>
        <taxon>Eukaryota</taxon>
        <taxon>Fungi</taxon>
        <taxon>Dikarya</taxon>
        <taxon>Ascomycota</taxon>
        <taxon>Pezizomycotina</taxon>
        <taxon>Dothideomycetes</taxon>
        <taxon>Dothideomycetidae</taxon>
        <taxon>Dothideales</taxon>
        <taxon>Dothioraceae</taxon>
        <taxon>Neodothiora</taxon>
    </lineage>
</organism>
<comment type="subcellular location">
    <subcellularLocation>
        <location evidence="1">Membrane</location>
        <topology evidence="1">Multi-pass membrane protein</topology>
    </subcellularLocation>
</comment>
<name>A0ABR3P2B5_9PEZI</name>